<evidence type="ECO:0000256" key="1">
    <source>
        <dbReference type="SAM" id="MobiDB-lite"/>
    </source>
</evidence>
<dbReference type="EMBL" id="VBPB01000357">
    <property type="protein sequence ID" value="TMQ68962.1"/>
    <property type="molecule type" value="Genomic_DNA"/>
</dbReference>
<dbReference type="SUPFAM" id="SSF51735">
    <property type="entry name" value="NAD(P)-binding Rossmann-fold domains"/>
    <property type="match status" value="1"/>
</dbReference>
<dbReference type="InterPro" id="IPR036291">
    <property type="entry name" value="NAD(P)-bd_dom_sf"/>
</dbReference>
<dbReference type="PANTHER" id="PTHR43245">
    <property type="entry name" value="BIFUNCTIONAL POLYMYXIN RESISTANCE PROTEIN ARNA"/>
    <property type="match status" value="1"/>
</dbReference>
<dbReference type="AlphaFoldDB" id="A0A538TZ98"/>
<dbReference type="Proteomes" id="UP000319771">
    <property type="component" value="Unassembled WGS sequence"/>
</dbReference>
<sequence>MRDELPGGRRAAGGGADRGALPRSGAARGDGPAGPRPGRDRVLAGPPRRPVRRAVHAVKVLVTGAAGCIGRAAQARLVAGGHGVRGLDVAAAPAGAPEWVRGDLLAADLAAACAGCEAVLHLAALVHRPEITDPAEYRRINVEGTRRLLEAAAAAGVPAARFVLSSTVGVYPRDHDLHADEDTPCAPRTPYGASKLEAERLVRERGGVVLRFPLLYGPGDRGRMAMLIRAIAGGRFVLPGPCAAPRSLVASANAAEAMALSLERAAAGCVYLVTDDDDAPVKRMVAAIVAALPGRAMPPHVPLALLWPAALAGSALATLGLPAPLTRGALLKLSTPLTFSCARAKRDLGYRPVMALEPGLRQEVDEIVASGAASR</sequence>
<evidence type="ECO:0000259" key="2">
    <source>
        <dbReference type="Pfam" id="PF01370"/>
    </source>
</evidence>
<proteinExistence type="predicted"/>
<evidence type="ECO:0000313" key="4">
    <source>
        <dbReference type="Proteomes" id="UP000319771"/>
    </source>
</evidence>
<accession>A0A538TZ98</accession>
<dbReference type="InterPro" id="IPR001509">
    <property type="entry name" value="Epimerase_deHydtase"/>
</dbReference>
<evidence type="ECO:0000313" key="3">
    <source>
        <dbReference type="EMBL" id="TMQ68962.1"/>
    </source>
</evidence>
<organism evidence="3 4">
    <name type="scientific">Eiseniibacteriota bacterium</name>
    <dbReference type="NCBI Taxonomy" id="2212470"/>
    <lineage>
        <taxon>Bacteria</taxon>
        <taxon>Candidatus Eiseniibacteriota</taxon>
    </lineage>
</organism>
<dbReference type="Gene3D" id="3.40.50.720">
    <property type="entry name" value="NAD(P)-binding Rossmann-like Domain"/>
    <property type="match status" value="1"/>
</dbReference>
<feature type="region of interest" description="Disordered" evidence="1">
    <location>
        <begin position="1"/>
        <end position="49"/>
    </location>
</feature>
<feature type="compositionally biased region" description="Low complexity" evidence="1">
    <location>
        <begin position="18"/>
        <end position="30"/>
    </location>
</feature>
<reference evidence="3 4" key="1">
    <citation type="journal article" date="2019" name="Nat. Microbiol.">
        <title>Mediterranean grassland soil C-N compound turnover is dependent on rainfall and depth, and is mediated by genomically divergent microorganisms.</title>
        <authorList>
            <person name="Diamond S."/>
            <person name="Andeer P.F."/>
            <person name="Li Z."/>
            <person name="Crits-Christoph A."/>
            <person name="Burstein D."/>
            <person name="Anantharaman K."/>
            <person name="Lane K.R."/>
            <person name="Thomas B.C."/>
            <person name="Pan C."/>
            <person name="Northen T.R."/>
            <person name="Banfield J.F."/>
        </authorList>
    </citation>
    <scope>NUCLEOTIDE SEQUENCE [LARGE SCALE GENOMIC DNA]</scope>
    <source>
        <strain evidence="3">WS_11</strain>
    </source>
</reference>
<gene>
    <name evidence="3" type="ORF">E6K81_16010</name>
</gene>
<dbReference type="Pfam" id="PF01370">
    <property type="entry name" value="Epimerase"/>
    <property type="match status" value="1"/>
</dbReference>
<comment type="caution">
    <text evidence="3">The sequence shown here is derived from an EMBL/GenBank/DDBJ whole genome shotgun (WGS) entry which is preliminary data.</text>
</comment>
<dbReference type="InterPro" id="IPR050177">
    <property type="entry name" value="Lipid_A_modif_metabolic_enz"/>
</dbReference>
<name>A0A538TZ98_UNCEI</name>
<feature type="domain" description="NAD-dependent epimerase/dehydratase" evidence="2">
    <location>
        <begin position="60"/>
        <end position="267"/>
    </location>
</feature>
<protein>
    <submittedName>
        <fullName evidence="3">NAD-dependent epimerase/dehydratase family protein</fullName>
    </submittedName>
</protein>